<organism evidence="2 3">
    <name type="scientific">Datura stramonium</name>
    <name type="common">Jimsonweed</name>
    <name type="synonym">Common thornapple</name>
    <dbReference type="NCBI Taxonomy" id="4076"/>
    <lineage>
        <taxon>Eukaryota</taxon>
        <taxon>Viridiplantae</taxon>
        <taxon>Streptophyta</taxon>
        <taxon>Embryophyta</taxon>
        <taxon>Tracheophyta</taxon>
        <taxon>Spermatophyta</taxon>
        <taxon>Magnoliopsida</taxon>
        <taxon>eudicotyledons</taxon>
        <taxon>Gunneridae</taxon>
        <taxon>Pentapetalae</taxon>
        <taxon>asterids</taxon>
        <taxon>lamiids</taxon>
        <taxon>Solanales</taxon>
        <taxon>Solanaceae</taxon>
        <taxon>Solanoideae</taxon>
        <taxon>Datureae</taxon>
        <taxon>Datura</taxon>
    </lineage>
</organism>
<dbReference type="Proteomes" id="UP000823775">
    <property type="component" value="Unassembled WGS sequence"/>
</dbReference>
<gene>
    <name evidence="2" type="ORF">HAX54_023835</name>
</gene>
<reference evidence="2 3" key="1">
    <citation type="journal article" date="2021" name="BMC Genomics">
        <title>Datura genome reveals duplications of psychoactive alkaloid biosynthetic genes and high mutation rate following tissue culture.</title>
        <authorList>
            <person name="Rajewski A."/>
            <person name="Carter-House D."/>
            <person name="Stajich J."/>
            <person name="Litt A."/>
        </authorList>
    </citation>
    <scope>NUCLEOTIDE SEQUENCE [LARGE SCALE GENOMIC DNA]</scope>
    <source>
        <strain evidence="2">AR-01</strain>
    </source>
</reference>
<evidence type="ECO:0000313" key="2">
    <source>
        <dbReference type="EMBL" id="MCE5166672.1"/>
    </source>
</evidence>
<evidence type="ECO:0000256" key="1">
    <source>
        <dbReference type="SAM" id="MobiDB-lite"/>
    </source>
</evidence>
<keyword evidence="3" id="KW-1185">Reference proteome</keyword>
<comment type="caution">
    <text evidence="2">The sequence shown here is derived from an EMBL/GenBank/DDBJ whole genome shotgun (WGS) entry which is preliminary data.</text>
</comment>
<dbReference type="EMBL" id="JACEIK010028982">
    <property type="protein sequence ID" value="MCE5166672.1"/>
    <property type="molecule type" value="Genomic_DNA"/>
</dbReference>
<accession>A0ABS8Y873</accession>
<feature type="non-terminal residue" evidence="2">
    <location>
        <position position="1"/>
    </location>
</feature>
<name>A0ABS8Y873_DATST</name>
<feature type="region of interest" description="Disordered" evidence="1">
    <location>
        <begin position="1"/>
        <end position="49"/>
    </location>
</feature>
<protein>
    <submittedName>
        <fullName evidence="2">Uncharacterized protein</fullName>
    </submittedName>
</protein>
<evidence type="ECO:0000313" key="3">
    <source>
        <dbReference type="Proteomes" id="UP000823775"/>
    </source>
</evidence>
<proteinExistence type="predicted"/>
<feature type="compositionally biased region" description="Polar residues" evidence="1">
    <location>
        <begin position="85"/>
        <end position="95"/>
    </location>
</feature>
<feature type="region of interest" description="Disordered" evidence="1">
    <location>
        <begin position="61"/>
        <end position="95"/>
    </location>
</feature>
<sequence length="95" mass="10085">PHQSPRPLTPLLSSSVDSLLPPGRLRRPPVAVGTPISPTPHRSTRQSSLVLSSLRLCLSSLRPPGDQVQSRQSTSSPPPPVSYSLFRSSSTPPSA</sequence>
<feature type="compositionally biased region" description="Low complexity" evidence="1">
    <location>
        <begin position="1"/>
        <end position="23"/>
    </location>
</feature>